<keyword evidence="2" id="KW-1185">Reference proteome</keyword>
<sequence length="208" mass="22814">MLASLSAFSLIFNEFVDCWLRSLPVTTSGLQHGNVEVCGSDLIIPYATSLDSILPSVSLRQLPPSKLTILFGSMPNSPMVSEKKIVSTASTSYLSIGLLSGSFEIHLVSRINIDGSRADLIRWKSLFLMRLFMEITLEFSSLRFLSNNSMLARAIFGNLQSKEIIGIVSGIRSISSGFASVSFSNFSRLENSKDDGLVKVALQDYLFV</sequence>
<reference evidence="1 2" key="1">
    <citation type="journal article" date="2020" name="BMC Genomics">
        <title>Intraspecific diversification of the crop wild relative Brassica cretica Lam. using demographic model selection.</title>
        <authorList>
            <person name="Kioukis A."/>
            <person name="Michalopoulou V.A."/>
            <person name="Briers L."/>
            <person name="Pirintsos S."/>
            <person name="Studholme D.J."/>
            <person name="Pavlidis P."/>
            <person name="Sarris P.F."/>
        </authorList>
    </citation>
    <scope>NUCLEOTIDE SEQUENCE [LARGE SCALE GENOMIC DNA]</scope>
    <source>
        <strain evidence="2">cv. PFS-1207/04</strain>
    </source>
</reference>
<evidence type="ECO:0000313" key="1">
    <source>
        <dbReference type="EMBL" id="KAF3533288.1"/>
    </source>
</evidence>
<dbReference type="Proteomes" id="UP000266723">
    <property type="component" value="Unassembled WGS sequence"/>
</dbReference>
<proteinExistence type="predicted"/>
<name>A0ABQ7BLY0_BRACR</name>
<comment type="caution">
    <text evidence="1">The sequence shown here is derived from an EMBL/GenBank/DDBJ whole genome shotgun (WGS) entry which is preliminary data.</text>
</comment>
<accession>A0ABQ7BLY0</accession>
<dbReference type="EMBL" id="QGKV02001507">
    <property type="protein sequence ID" value="KAF3533288.1"/>
    <property type="molecule type" value="Genomic_DNA"/>
</dbReference>
<evidence type="ECO:0000313" key="2">
    <source>
        <dbReference type="Proteomes" id="UP000266723"/>
    </source>
</evidence>
<gene>
    <name evidence="1" type="ORF">DY000_02037234</name>
</gene>
<protein>
    <submittedName>
        <fullName evidence="1">Uncharacterized protein</fullName>
    </submittedName>
</protein>
<organism evidence="1 2">
    <name type="scientific">Brassica cretica</name>
    <name type="common">Mustard</name>
    <dbReference type="NCBI Taxonomy" id="69181"/>
    <lineage>
        <taxon>Eukaryota</taxon>
        <taxon>Viridiplantae</taxon>
        <taxon>Streptophyta</taxon>
        <taxon>Embryophyta</taxon>
        <taxon>Tracheophyta</taxon>
        <taxon>Spermatophyta</taxon>
        <taxon>Magnoliopsida</taxon>
        <taxon>eudicotyledons</taxon>
        <taxon>Gunneridae</taxon>
        <taxon>Pentapetalae</taxon>
        <taxon>rosids</taxon>
        <taxon>malvids</taxon>
        <taxon>Brassicales</taxon>
        <taxon>Brassicaceae</taxon>
        <taxon>Brassiceae</taxon>
        <taxon>Brassica</taxon>
    </lineage>
</organism>